<dbReference type="PATRIC" id="fig|817.53.peg.3397"/>
<dbReference type="RefSeq" id="WP_005806510.1">
    <property type="nucleotide sequence ID" value="NZ_CAEUHN010000012.1"/>
</dbReference>
<dbReference type="PANTHER" id="PTHR43245">
    <property type="entry name" value="BIFUNCTIONAL POLYMYXIN RESISTANCE PROTEIN ARNA"/>
    <property type="match status" value="1"/>
</dbReference>
<feature type="domain" description="NAD-dependent epimerase/dehydratase" evidence="1">
    <location>
        <begin position="3"/>
        <end position="230"/>
    </location>
</feature>
<dbReference type="EMBL" id="JMZZ02000211">
    <property type="protein sequence ID" value="KFX73712.1"/>
    <property type="molecule type" value="Genomic_DNA"/>
</dbReference>
<dbReference type="AlphaFoldDB" id="A0A0I9S7F3"/>
<sequence length="307" mass="34218">MKILLTGATGFLGSHIAEALLANDVNLMITKRSMSSLNNCTSFIDHVQVINSDNPIWISQACSFSPDIIIHSAWTGVLSGNRDDWPVQLSNIDFMNSLLYIAEKSNVSKFIALGSQAEYGDFDGIVSENAGLFPVNSYGYVKSMVSRMVGSFCDLRGIDWYWLRVFSVYGERESNQWLIPGLLTNMLDNMAGMDLTLGQQRYAYLYVKDFANAIMKVCSSGEAPKGVYNLSSSAAIELRVLLEHLRDRLNPAFELRFGALPYRAGQPMLVQGDVSKFVKSFGGFENTPLNTGLEYTITYYKKQHESI</sequence>
<dbReference type="Pfam" id="PF01370">
    <property type="entry name" value="Epimerase"/>
    <property type="match status" value="1"/>
</dbReference>
<accession>A0A0I9S7F3</accession>
<dbReference type="PANTHER" id="PTHR43245:SF13">
    <property type="entry name" value="UDP-D-APIOSE_UDP-D-XYLOSE SYNTHASE 2"/>
    <property type="match status" value="1"/>
</dbReference>
<dbReference type="SUPFAM" id="SSF51735">
    <property type="entry name" value="NAD(P)-binding Rossmann-fold domains"/>
    <property type="match status" value="1"/>
</dbReference>
<evidence type="ECO:0000259" key="1">
    <source>
        <dbReference type="Pfam" id="PF01370"/>
    </source>
</evidence>
<gene>
    <name evidence="2" type="ORF">EE52_0216470</name>
</gene>
<reference evidence="2" key="1">
    <citation type="book" date="2014" name="THE 24TH EUROPEAN CONGRESS OF CLINICAL MICROBIOLOGY AND INFECTIOUS DISEASES" publisher="ECCMID 2014" city="Barcelona, Spain">
        <title>Identification of resistance genes in three multidrug-resistant Bacteroides fragilis isolates by whole genome sequencing.</title>
        <editorList>
            <person name="Unknown"/>
            <person name="A."/>
        </editorList>
        <authorList>
            <person name="Sydenham T.V."/>
            <person name="Hasman H."/>
            <person name="Wang M."/>
            <person name="Soki J."/>
            <person name="Nagy E."/>
            <person name="Justesen U.S."/>
        </authorList>
    </citation>
    <scope>NUCLEOTIDE SEQUENCE</scope>
    <source>
        <strain evidence="2">DCMOUH0018B</strain>
    </source>
</reference>
<reference evidence="2" key="2">
    <citation type="submission" date="2014-07" db="EMBL/GenBank/DDBJ databases">
        <title>Genetics and epidemiology of antimicrobial resistance in B. fragilis group.</title>
        <authorList>
            <person name="Sydenham T.V."/>
            <person name="Hasman H."/>
            <person name="Kemp M."/>
            <person name="Justesen U.S."/>
        </authorList>
    </citation>
    <scope>NUCLEOTIDE SEQUENCE [LARGE SCALE GENOMIC DNA]</scope>
    <source>
        <strain evidence="2">DCMOUH0018B</strain>
    </source>
</reference>
<dbReference type="Gene3D" id="3.40.50.720">
    <property type="entry name" value="NAD(P)-binding Rossmann-like Domain"/>
    <property type="match status" value="1"/>
</dbReference>
<proteinExistence type="predicted"/>
<dbReference type="InterPro" id="IPR036291">
    <property type="entry name" value="NAD(P)-bd_dom_sf"/>
</dbReference>
<dbReference type="InterPro" id="IPR001509">
    <property type="entry name" value="Epimerase_deHydtase"/>
</dbReference>
<protein>
    <submittedName>
        <fullName evidence="2">Nucleoside-diphosphate sugar epimerase</fullName>
    </submittedName>
</protein>
<evidence type="ECO:0000313" key="2">
    <source>
        <dbReference type="EMBL" id="KFX73712.1"/>
    </source>
</evidence>
<name>A0A0I9S7F3_BACFG</name>
<comment type="caution">
    <text evidence="2">The sequence shown here is derived from an EMBL/GenBank/DDBJ whole genome shotgun (WGS) entry which is preliminary data.</text>
</comment>
<organism evidence="2">
    <name type="scientific">Bacteroides fragilis</name>
    <dbReference type="NCBI Taxonomy" id="817"/>
    <lineage>
        <taxon>Bacteria</taxon>
        <taxon>Pseudomonadati</taxon>
        <taxon>Bacteroidota</taxon>
        <taxon>Bacteroidia</taxon>
        <taxon>Bacteroidales</taxon>
        <taxon>Bacteroidaceae</taxon>
        <taxon>Bacteroides</taxon>
    </lineage>
</organism>
<dbReference type="InterPro" id="IPR050177">
    <property type="entry name" value="Lipid_A_modif_metabolic_enz"/>
</dbReference>